<reference evidence="2 3" key="1">
    <citation type="submission" date="2016-07" db="EMBL/GenBank/DDBJ databases">
        <title>Draft genome of Streptomyces diastatochromogenes.</title>
        <authorList>
            <person name="Podduturi R."/>
            <person name="Lukassen M.B."/>
            <person name="Clausen N."/>
            <person name="Nielsen J.L."/>
            <person name="Jorgensen N.O."/>
        </authorList>
    </citation>
    <scope>NUCLEOTIDE SEQUENCE [LARGE SCALE GENOMIC DNA]</scope>
    <source>
        <strain evidence="2 3">DSM 40608</strain>
    </source>
</reference>
<feature type="chain" id="PRO_5038991734" description="Peptidase M23" evidence="1">
    <location>
        <begin position="28"/>
        <end position="138"/>
    </location>
</feature>
<accession>A0A233SID8</accession>
<evidence type="ECO:0000313" key="3">
    <source>
        <dbReference type="Proteomes" id="UP000215483"/>
    </source>
</evidence>
<feature type="signal peptide" evidence="1">
    <location>
        <begin position="1"/>
        <end position="27"/>
    </location>
</feature>
<dbReference type="Pfam" id="PF03995">
    <property type="entry name" value="Inhibitor_I36"/>
    <property type="match status" value="1"/>
</dbReference>
<comment type="caution">
    <text evidence="2">The sequence shown here is derived from an EMBL/GenBank/DDBJ whole genome shotgun (WGS) entry which is preliminary data.</text>
</comment>
<dbReference type="OrthoDB" id="2677885at2"/>
<gene>
    <name evidence="2" type="ORF">BEK98_14630</name>
</gene>
<dbReference type="RefSeq" id="WP_094216998.1">
    <property type="nucleotide sequence ID" value="NZ_MCGQ01000013.1"/>
</dbReference>
<name>A0A233SID8_STRDA</name>
<evidence type="ECO:0008006" key="4">
    <source>
        <dbReference type="Google" id="ProtNLM"/>
    </source>
</evidence>
<evidence type="ECO:0000256" key="1">
    <source>
        <dbReference type="SAM" id="SignalP"/>
    </source>
</evidence>
<keyword evidence="3" id="KW-1185">Reference proteome</keyword>
<dbReference type="AlphaFoldDB" id="A0A233SID8"/>
<organism evidence="2 3">
    <name type="scientific">Streptomyces diastatochromogenes</name>
    <dbReference type="NCBI Taxonomy" id="42236"/>
    <lineage>
        <taxon>Bacteria</taxon>
        <taxon>Bacillati</taxon>
        <taxon>Actinomycetota</taxon>
        <taxon>Actinomycetes</taxon>
        <taxon>Kitasatosporales</taxon>
        <taxon>Streptomycetaceae</taxon>
        <taxon>Streptomyces</taxon>
    </lineage>
</organism>
<keyword evidence="1" id="KW-0732">Signal</keyword>
<dbReference type="EMBL" id="MCGQ01000013">
    <property type="protein sequence ID" value="OXY95395.1"/>
    <property type="molecule type" value="Genomic_DNA"/>
</dbReference>
<proteinExistence type="predicted"/>
<dbReference type="Proteomes" id="UP000215483">
    <property type="component" value="Unassembled WGS sequence"/>
</dbReference>
<sequence length="138" mass="14326">MHMKKSAALIVAAAAIATGASVAPAVAQNDGRCTTSVSSNLFGELCLYYNSGLSGSHADFNVPTRDHAGYVFSSSGSGQGQPVKNNAASATNLDPDCTASIYYNSGWSGPADYIPAKSSVSRLNNTYNNNASNHWECP</sequence>
<protein>
    <recommendedName>
        <fullName evidence="4">Peptidase M23</fullName>
    </recommendedName>
</protein>
<evidence type="ECO:0000313" key="2">
    <source>
        <dbReference type="EMBL" id="OXY95395.1"/>
    </source>
</evidence>